<sequence length="181" mass="21114">MSFMKAVRIMNFVNYSRRFLHYCLFLNRFVIAYSQHCIFVRFQGHCSIANELSLGKIVTCRISCHAWPQPQKPHSWRRKSMSKNINSISSHAEGDSDNMTGNERPVLKRRPRVYGELMETTCFRLPKSWIDQIEMRVLKGAASPVPTSYVRRSNTPCPSEGRIQRPQERKRGSFNGRYRLG</sequence>
<reference evidence="2 3" key="1">
    <citation type="submission" date="2014-03" db="EMBL/GenBank/DDBJ databases">
        <title>Genomics of Bifidobacteria.</title>
        <authorList>
            <person name="Ventura M."/>
            <person name="Milani C."/>
            <person name="Lugli G.A."/>
        </authorList>
    </citation>
    <scope>NUCLEOTIDE SEQUENCE [LARGE SCALE GENOMIC DNA]</scope>
    <source>
        <strain evidence="2 3">DSM 22767</strain>
    </source>
</reference>
<dbReference type="STRING" id="1437606.BBOH_0518"/>
<dbReference type="AlphaFoldDB" id="A0A086ZGR7"/>
<evidence type="ECO:0000313" key="3">
    <source>
        <dbReference type="Proteomes" id="UP000029096"/>
    </source>
</evidence>
<feature type="region of interest" description="Disordered" evidence="1">
    <location>
        <begin position="144"/>
        <end position="181"/>
    </location>
</feature>
<evidence type="ECO:0000256" key="1">
    <source>
        <dbReference type="SAM" id="MobiDB-lite"/>
    </source>
</evidence>
<dbReference type="EMBL" id="JGYP01000002">
    <property type="protein sequence ID" value="KFI45717.1"/>
    <property type="molecule type" value="Genomic_DNA"/>
</dbReference>
<accession>A0A086ZGR7</accession>
<organism evidence="2 3">
    <name type="scientific">Bifidobacterium bohemicum DSM 22767</name>
    <dbReference type="NCBI Taxonomy" id="1437606"/>
    <lineage>
        <taxon>Bacteria</taxon>
        <taxon>Bacillati</taxon>
        <taxon>Actinomycetota</taxon>
        <taxon>Actinomycetes</taxon>
        <taxon>Bifidobacteriales</taxon>
        <taxon>Bifidobacteriaceae</taxon>
        <taxon>Bifidobacterium</taxon>
    </lineage>
</organism>
<gene>
    <name evidence="2" type="ORF">BBOH_0518</name>
</gene>
<comment type="caution">
    <text evidence="2">The sequence shown here is derived from an EMBL/GenBank/DDBJ whole genome shotgun (WGS) entry which is preliminary data.</text>
</comment>
<dbReference type="Proteomes" id="UP000029096">
    <property type="component" value="Unassembled WGS sequence"/>
</dbReference>
<evidence type="ECO:0000313" key="2">
    <source>
        <dbReference type="EMBL" id="KFI45717.1"/>
    </source>
</evidence>
<protein>
    <submittedName>
        <fullName evidence="2">Uncharacterized protein</fullName>
    </submittedName>
</protein>
<feature type="compositionally biased region" description="Basic and acidic residues" evidence="1">
    <location>
        <begin position="162"/>
        <end position="171"/>
    </location>
</feature>
<proteinExistence type="predicted"/>
<name>A0A086ZGR7_9BIFI</name>
<keyword evidence="3" id="KW-1185">Reference proteome</keyword>